<feature type="transmembrane region" description="Helical" evidence="7">
    <location>
        <begin position="40"/>
        <end position="60"/>
    </location>
</feature>
<accession>A0ABT9P845</accession>
<dbReference type="Pfam" id="PF09335">
    <property type="entry name" value="VTT_dom"/>
    <property type="match status" value="1"/>
</dbReference>
<keyword evidence="3 7" id="KW-1003">Cell membrane</keyword>
<dbReference type="InterPro" id="IPR015414">
    <property type="entry name" value="TMEM64"/>
</dbReference>
<keyword evidence="5 7" id="KW-1133">Transmembrane helix</keyword>
<sequence>MQRPVLRLAGLFTLLVLAGLLTWALLPVSADGLQDAVQRFGLLAAPVYVVVSGVLGLVFVPGPLLSAASGAMFGTGVGFVCSVLSSMLTSVLALLIARRAGRPAVEELSNERVRALTELARRHGTFAVFVQRLIPGVPDAPLSYAFGLLGLRAHQIALGTLIGSAPRAFAYTALGDAAVTGNGSLALVATGVGIAVSVIGVAAGWWLTRRHSRSGS</sequence>
<comment type="similarity">
    <text evidence="2 7">Belongs to the TVP38/TMEM64 family.</text>
</comment>
<evidence type="ECO:0000259" key="8">
    <source>
        <dbReference type="Pfam" id="PF09335"/>
    </source>
</evidence>
<feature type="transmembrane region" description="Helical" evidence="7">
    <location>
        <begin position="72"/>
        <end position="97"/>
    </location>
</feature>
<evidence type="ECO:0000256" key="6">
    <source>
        <dbReference type="ARBA" id="ARBA00023136"/>
    </source>
</evidence>
<reference evidence="9 10" key="1">
    <citation type="submission" date="2023-07" db="EMBL/GenBank/DDBJ databases">
        <title>Sequencing the genomes of 1000 actinobacteria strains.</title>
        <authorList>
            <person name="Klenk H.-P."/>
        </authorList>
    </citation>
    <scope>NUCLEOTIDE SEQUENCE [LARGE SCALE GENOMIC DNA]</scope>
    <source>
        <strain evidence="9 10">DSM 44388</strain>
    </source>
</reference>
<name>A0ABT9P845_9ACTN</name>
<evidence type="ECO:0000256" key="3">
    <source>
        <dbReference type="ARBA" id="ARBA00022475"/>
    </source>
</evidence>
<dbReference type="RefSeq" id="WP_307246479.1">
    <property type="nucleotide sequence ID" value="NZ_JAUSQZ010000001.1"/>
</dbReference>
<dbReference type="Proteomes" id="UP001235712">
    <property type="component" value="Unassembled WGS sequence"/>
</dbReference>
<evidence type="ECO:0000313" key="10">
    <source>
        <dbReference type="Proteomes" id="UP001235712"/>
    </source>
</evidence>
<dbReference type="PANTHER" id="PTHR12677:SF58">
    <property type="entry name" value="TVP38_TMEM64 FAMILY MEMBRANE PROTEIN RV0625C"/>
    <property type="match status" value="1"/>
</dbReference>
<feature type="transmembrane region" description="Helical" evidence="7">
    <location>
        <begin position="185"/>
        <end position="207"/>
    </location>
</feature>
<keyword evidence="10" id="KW-1185">Reference proteome</keyword>
<organism evidence="9 10">
    <name type="scientific">Kineosporia succinea</name>
    <dbReference type="NCBI Taxonomy" id="84632"/>
    <lineage>
        <taxon>Bacteria</taxon>
        <taxon>Bacillati</taxon>
        <taxon>Actinomycetota</taxon>
        <taxon>Actinomycetes</taxon>
        <taxon>Kineosporiales</taxon>
        <taxon>Kineosporiaceae</taxon>
        <taxon>Kineosporia</taxon>
    </lineage>
</organism>
<evidence type="ECO:0000256" key="1">
    <source>
        <dbReference type="ARBA" id="ARBA00004651"/>
    </source>
</evidence>
<feature type="domain" description="VTT" evidence="8">
    <location>
        <begin position="60"/>
        <end position="176"/>
    </location>
</feature>
<evidence type="ECO:0000256" key="4">
    <source>
        <dbReference type="ARBA" id="ARBA00022692"/>
    </source>
</evidence>
<keyword evidence="6 7" id="KW-0472">Membrane</keyword>
<evidence type="ECO:0000313" key="9">
    <source>
        <dbReference type="EMBL" id="MDP9828861.1"/>
    </source>
</evidence>
<comment type="caution">
    <text evidence="7">Lacks conserved residue(s) required for the propagation of feature annotation.</text>
</comment>
<comment type="caution">
    <text evidence="9">The sequence shown here is derived from an EMBL/GenBank/DDBJ whole genome shotgun (WGS) entry which is preliminary data.</text>
</comment>
<proteinExistence type="inferred from homology"/>
<dbReference type="PANTHER" id="PTHR12677">
    <property type="entry name" value="GOLGI APPARATUS MEMBRANE PROTEIN TVP38-RELATED"/>
    <property type="match status" value="1"/>
</dbReference>
<protein>
    <recommendedName>
        <fullName evidence="7">TVP38/TMEM64 family membrane protein</fullName>
    </recommendedName>
</protein>
<evidence type="ECO:0000256" key="7">
    <source>
        <dbReference type="RuleBase" id="RU366058"/>
    </source>
</evidence>
<comment type="subcellular location">
    <subcellularLocation>
        <location evidence="1 7">Cell membrane</location>
        <topology evidence="1 7">Multi-pass membrane protein</topology>
    </subcellularLocation>
</comment>
<dbReference type="EMBL" id="JAUSQZ010000001">
    <property type="protein sequence ID" value="MDP9828861.1"/>
    <property type="molecule type" value="Genomic_DNA"/>
</dbReference>
<dbReference type="InterPro" id="IPR032816">
    <property type="entry name" value="VTT_dom"/>
</dbReference>
<evidence type="ECO:0000256" key="5">
    <source>
        <dbReference type="ARBA" id="ARBA00022989"/>
    </source>
</evidence>
<evidence type="ECO:0000256" key="2">
    <source>
        <dbReference type="ARBA" id="ARBA00008640"/>
    </source>
</evidence>
<gene>
    <name evidence="9" type="ORF">J2S57_004610</name>
</gene>
<keyword evidence="4 7" id="KW-0812">Transmembrane</keyword>